<keyword evidence="1 10" id="KW-0436">Ligase</keyword>
<keyword evidence="5 10" id="KW-0862">Zinc</keyword>
<dbReference type="EMBL" id="CP024962">
    <property type="protein sequence ID" value="ATZ16626.1"/>
    <property type="molecule type" value="Genomic_DNA"/>
</dbReference>
<dbReference type="InterPro" id="IPR036420">
    <property type="entry name" value="BRCT_dom_sf"/>
</dbReference>
<keyword evidence="10" id="KW-0464">Manganese</keyword>
<evidence type="ECO:0000256" key="3">
    <source>
        <dbReference type="ARBA" id="ARBA00022723"/>
    </source>
</evidence>
<dbReference type="PROSITE" id="PS01055">
    <property type="entry name" value="DNA_LIGASE_N1"/>
    <property type="match status" value="1"/>
</dbReference>
<comment type="function">
    <text evidence="10">DNA ligase that catalyzes the formation of phosphodiester linkages between 5'-phosphoryl and 3'-hydroxyl groups in double-stranded DNA using NAD as a coenzyme and as the energy source for the reaction. It is essential for DNA replication and repair of damaged DNA.</text>
</comment>
<dbReference type="InterPro" id="IPR013839">
    <property type="entry name" value="DNAligase_adenylation"/>
</dbReference>
<evidence type="ECO:0000256" key="9">
    <source>
        <dbReference type="ARBA" id="ARBA00034005"/>
    </source>
</evidence>
<dbReference type="PANTHER" id="PTHR23389">
    <property type="entry name" value="CHROMOSOME TRANSMISSION FIDELITY FACTOR 18"/>
    <property type="match status" value="1"/>
</dbReference>
<dbReference type="OrthoDB" id="9759736at2"/>
<dbReference type="NCBIfam" id="NF005932">
    <property type="entry name" value="PRK07956.1"/>
    <property type="match status" value="1"/>
</dbReference>
<dbReference type="EC" id="6.5.1.2" evidence="10"/>
<dbReference type="GO" id="GO:0005829">
    <property type="term" value="C:cytosol"/>
    <property type="evidence" value="ECO:0007669"/>
    <property type="project" value="TreeGrafter"/>
</dbReference>
<dbReference type="GO" id="GO:0006260">
    <property type="term" value="P:DNA replication"/>
    <property type="evidence" value="ECO:0007669"/>
    <property type="project" value="UniProtKB-KW"/>
</dbReference>
<gene>
    <name evidence="10 11" type="primary">ligA</name>
    <name evidence="11" type="ORF">EFREU_v1c06060</name>
</gene>
<dbReference type="InterPro" id="IPR004150">
    <property type="entry name" value="NAD_DNA_ligase_OB"/>
</dbReference>
<dbReference type="InterPro" id="IPR004149">
    <property type="entry name" value="Znf_DNAligase_C4"/>
</dbReference>
<feature type="active site" description="N6-AMP-lysine intermediate" evidence="10">
    <location>
        <position position="118"/>
    </location>
</feature>
<sequence length="676" mass="75954">MVDNLAKIHEEILRLRVTLNDWSHQYYVLDAPTVDDAEYDAKMKELIRLEKAYPEFADANSPSQKVGGSVSEHFQKHIHSSPMLSLGDIFNWEEFLDFNKQVTKITGTSENAYYGELKIDGLSISLTYKNGQLVTATTRGDGLVGEDVTTNVRTIKTIPLQLKEPVDVETRGEIYLPIAEFEHLNEERLIKGETLFANPRNAAAGTLRQLDSKIVAGRHLNSFLYYYIQPPRPKINTQEKAIRYLNNLGFRTNPENRLCRNLDDVKAFIEDFETRRHNLDYQIDGLVFKLNDFQYYEKLGATAKTPRWAIAYKFPAEVKETILRRIFPSVGRTGKITYNADLEPIILSGTKVSAASLNNALWIKAKALKEGCKVKVKKAGEIIPSVVSLVKTPNYDKLPIWQPATHCPICKNKLEQSLGEVDQFCVNFSCPAKILRSMEHFASRGALDIVGLGPSILTRFYEAKLIKTIDDIYRLPEHETEIVNFENFGKKSYDNLVKAVKASKHRSLEKVIFGLGIRHVGAKTAKLLAQKFKTIDALAFATLDELAAVDLIGAISAQSIVDWFAVKTNQKLIQELKNFGVNFTYHGPKIGANTPLRGLSFVITGTLSQPRETIKELLESEGGAVNSSLSKQTSYLIAGTDPGSKIQKAEKLGVTIINEEDIPRLIQERIEETHHE</sequence>
<evidence type="ECO:0000256" key="6">
    <source>
        <dbReference type="ARBA" id="ARBA00022842"/>
    </source>
</evidence>
<dbReference type="InterPro" id="IPR013840">
    <property type="entry name" value="DNAligase_N"/>
</dbReference>
<feature type="binding site" evidence="10">
    <location>
        <position position="407"/>
    </location>
    <ligand>
        <name>Zn(2+)</name>
        <dbReference type="ChEBI" id="CHEBI:29105"/>
    </ligand>
</feature>
<keyword evidence="7 10" id="KW-0520">NAD</keyword>
<dbReference type="GO" id="GO:0003911">
    <property type="term" value="F:DNA ligase (NAD+) activity"/>
    <property type="evidence" value="ECO:0007669"/>
    <property type="project" value="UniProtKB-UniRule"/>
</dbReference>
<organism evidence="11 12">
    <name type="scientific">Entomoplasma freundtii</name>
    <dbReference type="NCBI Taxonomy" id="74700"/>
    <lineage>
        <taxon>Bacteria</taxon>
        <taxon>Bacillati</taxon>
        <taxon>Mycoplasmatota</taxon>
        <taxon>Mollicutes</taxon>
        <taxon>Entomoplasmatales</taxon>
        <taxon>Entomoplasmataceae</taxon>
        <taxon>Entomoplasma</taxon>
    </lineage>
</organism>
<evidence type="ECO:0000256" key="1">
    <source>
        <dbReference type="ARBA" id="ARBA00022598"/>
    </source>
</evidence>
<dbReference type="PIRSF" id="PIRSF001604">
    <property type="entry name" value="LigA"/>
    <property type="match status" value="1"/>
</dbReference>
<feature type="binding site" evidence="10">
    <location>
        <position position="410"/>
    </location>
    <ligand>
        <name>Zn(2+)</name>
        <dbReference type="ChEBI" id="CHEBI:29105"/>
    </ligand>
</feature>
<dbReference type="NCBIfam" id="TIGR00575">
    <property type="entry name" value="dnlj"/>
    <property type="match status" value="1"/>
</dbReference>
<feature type="binding site" evidence="10">
    <location>
        <position position="425"/>
    </location>
    <ligand>
        <name>Zn(2+)</name>
        <dbReference type="ChEBI" id="CHEBI:29105"/>
    </ligand>
</feature>
<proteinExistence type="inferred from homology"/>
<dbReference type="Pfam" id="PF03120">
    <property type="entry name" value="OB_DNA_ligase"/>
    <property type="match status" value="1"/>
</dbReference>
<comment type="similarity">
    <text evidence="10">Belongs to the NAD-dependent DNA ligase family. LigA subfamily.</text>
</comment>
<dbReference type="KEGG" id="efr:EFREU_v1c06060"/>
<keyword evidence="6 10" id="KW-0460">Magnesium</keyword>
<comment type="cofactor">
    <cofactor evidence="10">
        <name>Mg(2+)</name>
        <dbReference type="ChEBI" id="CHEBI:18420"/>
    </cofactor>
    <cofactor evidence="10">
        <name>Mn(2+)</name>
        <dbReference type="ChEBI" id="CHEBI:29035"/>
    </cofactor>
</comment>
<dbReference type="SUPFAM" id="SSF50249">
    <property type="entry name" value="Nucleic acid-binding proteins"/>
    <property type="match status" value="1"/>
</dbReference>
<dbReference type="Gene3D" id="1.10.150.20">
    <property type="entry name" value="5' to 3' exonuclease, C-terminal subdomain"/>
    <property type="match status" value="2"/>
</dbReference>
<dbReference type="SUPFAM" id="SSF47781">
    <property type="entry name" value="RuvA domain 2-like"/>
    <property type="match status" value="1"/>
</dbReference>
<dbReference type="AlphaFoldDB" id="A0A2K8NSU1"/>
<dbReference type="InterPro" id="IPR010994">
    <property type="entry name" value="RuvA_2-like"/>
</dbReference>
<dbReference type="CDD" id="cd00114">
    <property type="entry name" value="LIGANc"/>
    <property type="match status" value="1"/>
</dbReference>
<evidence type="ECO:0000256" key="7">
    <source>
        <dbReference type="ARBA" id="ARBA00023027"/>
    </source>
</evidence>
<dbReference type="GO" id="GO:0006281">
    <property type="term" value="P:DNA repair"/>
    <property type="evidence" value="ECO:0007669"/>
    <property type="project" value="UniProtKB-KW"/>
</dbReference>
<dbReference type="Pfam" id="PF12826">
    <property type="entry name" value="HHH_2"/>
    <property type="match status" value="1"/>
</dbReference>
<evidence type="ECO:0000256" key="5">
    <source>
        <dbReference type="ARBA" id="ARBA00022833"/>
    </source>
</evidence>
<accession>A0A2K8NSU1</accession>
<comment type="catalytic activity">
    <reaction evidence="9 10">
        <text>NAD(+) + (deoxyribonucleotide)n-3'-hydroxyl + 5'-phospho-(deoxyribonucleotide)m = (deoxyribonucleotide)n+m + AMP + beta-nicotinamide D-nucleotide.</text>
        <dbReference type="EC" id="6.5.1.2"/>
    </reaction>
</comment>
<evidence type="ECO:0000313" key="12">
    <source>
        <dbReference type="Proteomes" id="UP000232222"/>
    </source>
</evidence>
<dbReference type="Pfam" id="PF00533">
    <property type="entry name" value="BRCT"/>
    <property type="match status" value="1"/>
</dbReference>
<dbReference type="Pfam" id="PF01653">
    <property type="entry name" value="DNA_ligase_aden"/>
    <property type="match status" value="1"/>
</dbReference>
<reference evidence="11 12" key="1">
    <citation type="submission" date="2017-11" db="EMBL/GenBank/DDBJ databases">
        <title>Genome sequence of Entomoplasma freundtii BARC 318 (ATCC 51999).</title>
        <authorList>
            <person name="Lo W.-S."/>
            <person name="Gasparich G.E."/>
            <person name="Kuo C.-H."/>
        </authorList>
    </citation>
    <scope>NUCLEOTIDE SEQUENCE [LARGE SCALE GENOMIC DNA]</scope>
    <source>
        <strain evidence="11 12">BARC 318</strain>
    </source>
</reference>
<feature type="binding site" evidence="10">
    <location>
        <position position="116"/>
    </location>
    <ligand>
        <name>NAD(+)</name>
        <dbReference type="ChEBI" id="CHEBI:57540"/>
    </ligand>
</feature>
<protein>
    <recommendedName>
        <fullName evidence="10">DNA ligase</fullName>
        <ecNumber evidence="10">6.5.1.2</ecNumber>
    </recommendedName>
    <alternativeName>
        <fullName evidence="10">Polydeoxyribonucleotide synthase [NAD(+)]</fullName>
    </alternativeName>
</protein>
<evidence type="ECO:0000256" key="8">
    <source>
        <dbReference type="ARBA" id="ARBA00023204"/>
    </source>
</evidence>
<dbReference type="InterPro" id="IPR001679">
    <property type="entry name" value="DNA_ligase"/>
</dbReference>
<keyword evidence="12" id="KW-1185">Reference proteome</keyword>
<feature type="binding site" evidence="10">
    <location>
        <position position="289"/>
    </location>
    <ligand>
        <name>NAD(+)</name>
        <dbReference type="ChEBI" id="CHEBI:57540"/>
    </ligand>
</feature>
<evidence type="ECO:0000313" key="11">
    <source>
        <dbReference type="EMBL" id="ATZ16626.1"/>
    </source>
</evidence>
<feature type="binding site" evidence="10">
    <location>
        <position position="313"/>
    </location>
    <ligand>
        <name>NAD(+)</name>
        <dbReference type="ChEBI" id="CHEBI:57540"/>
    </ligand>
</feature>
<dbReference type="SMART" id="SM00292">
    <property type="entry name" value="BRCT"/>
    <property type="match status" value="1"/>
</dbReference>
<evidence type="ECO:0000256" key="2">
    <source>
        <dbReference type="ARBA" id="ARBA00022705"/>
    </source>
</evidence>
<dbReference type="Pfam" id="PF03119">
    <property type="entry name" value="DNA_ligase_ZBD"/>
    <property type="match status" value="1"/>
</dbReference>
<feature type="binding site" evidence="10">
    <location>
        <begin position="85"/>
        <end position="86"/>
    </location>
    <ligand>
        <name>NAD(+)</name>
        <dbReference type="ChEBI" id="CHEBI:57540"/>
    </ligand>
</feature>
<dbReference type="RefSeq" id="WP_100609696.1">
    <property type="nucleotide sequence ID" value="NZ_CP024962.1"/>
</dbReference>
<dbReference type="HAMAP" id="MF_01588">
    <property type="entry name" value="DNA_ligase_A"/>
    <property type="match status" value="1"/>
</dbReference>
<dbReference type="Gene3D" id="2.40.50.140">
    <property type="entry name" value="Nucleic acid-binding proteins"/>
    <property type="match status" value="1"/>
</dbReference>
<dbReference type="SUPFAM" id="SSF56091">
    <property type="entry name" value="DNA ligase/mRNA capping enzyme, catalytic domain"/>
    <property type="match status" value="1"/>
</dbReference>
<dbReference type="Gene3D" id="3.40.50.10190">
    <property type="entry name" value="BRCT domain"/>
    <property type="match status" value="1"/>
</dbReference>
<keyword evidence="3 10" id="KW-0479">Metal-binding</keyword>
<dbReference type="PROSITE" id="PS50172">
    <property type="entry name" value="BRCT"/>
    <property type="match status" value="1"/>
</dbReference>
<keyword evidence="4 10" id="KW-0227">DNA damage</keyword>
<feature type="binding site" evidence="10">
    <location>
        <position position="173"/>
    </location>
    <ligand>
        <name>NAD(+)</name>
        <dbReference type="ChEBI" id="CHEBI:57540"/>
    </ligand>
</feature>
<dbReference type="Gene3D" id="3.30.470.30">
    <property type="entry name" value="DNA ligase/mRNA capping enzyme"/>
    <property type="match status" value="1"/>
</dbReference>
<dbReference type="FunFam" id="3.30.470.30:FF:000001">
    <property type="entry name" value="DNA ligase"/>
    <property type="match status" value="1"/>
</dbReference>
<dbReference type="SUPFAM" id="SSF52113">
    <property type="entry name" value="BRCT domain"/>
    <property type="match status" value="1"/>
</dbReference>
<dbReference type="GO" id="GO:0046872">
    <property type="term" value="F:metal ion binding"/>
    <property type="evidence" value="ECO:0007669"/>
    <property type="project" value="UniProtKB-KW"/>
</dbReference>
<dbReference type="InterPro" id="IPR001357">
    <property type="entry name" value="BRCT_dom"/>
</dbReference>
<evidence type="ECO:0000256" key="10">
    <source>
        <dbReference type="HAMAP-Rule" id="MF_01588"/>
    </source>
</evidence>
<keyword evidence="2 10" id="KW-0235">DNA replication</keyword>
<dbReference type="Gene3D" id="1.10.287.610">
    <property type="entry name" value="Helix hairpin bin"/>
    <property type="match status" value="1"/>
</dbReference>
<dbReference type="InterPro" id="IPR012340">
    <property type="entry name" value="NA-bd_OB-fold"/>
</dbReference>
<feature type="binding site" evidence="10">
    <location>
        <position position="139"/>
    </location>
    <ligand>
        <name>NAD(+)</name>
        <dbReference type="ChEBI" id="CHEBI:57540"/>
    </ligand>
</feature>
<feature type="binding site" evidence="10">
    <location>
        <position position="430"/>
    </location>
    <ligand>
        <name>Zn(2+)</name>
        <dbReference type="ChEBI" id="CHEBI:29105"/>
    </ligand>
</feature>
<dbReference type="SMART" id="SM00532">
    <property type="entry name" value="LIGANc"/>
    <property type="match status" value="1"/>
</dbReference>
<dbReference type="FunFam" id="1.10.150.20:FF:000006">
    <property type="entry name" value="DNA ligase"/>
    <property type="match status" value="1"/>
</dbReference>
<dbReference type="PANTHER" id="PTHR23389:SF9">
    <property type="entry name" value="DNA LIGASE"/>
    <property type="match status" value="1"/>
</dbReference>
<dbReference type="Proteomes" id="UP000232222">
    <property type="component" value="Chromosome"/>
</dbReference>
<dbReference type="InterPro" id="IPR041663">
    <property type="entry name" value="DisA/LigA_HHH"/>
</dbReference>
<keyword evidence="8 10" id="KW-0234">DNA repair</keyword>
<name>A0A2K8NSU1_9MOLU</name>
<evidence type="ECO:0000256" key="4">
    <source>
        <dbReference type="ARBA" id="ARBA00022763"/>
    </source>
</evidence>
<feature type="binding site" evidence="10">
    <location>
        <begin position="36"/>
        <end position="40"/>
    </location>
    <ligand>
        <name>NAD(+)</name>
        <dbReference type="ChEBI" id="CHEBI:57540"/>
    </ligand>
</feature>
<dbReference type="InterPro" id="IPR018239">
    <property type="entry name" value="DNA_ligase_AS"/>
</dbReference>